<name>A0ACC0X9Q5_9ROSI</name>
<sequence length="174" mass="18804">MPDLQRGIRRSKRLNKSQENNVCVAQTPQLGAGRGRGSRAMNQDNAKRFASGVHGRGGTGLDLPAKQVVEKEAEKLLAVEEEGSMSPLPEKVVTFDGGYVVNTCNPSNNSLAFINAIEVVSVPDQLITDDAILISPQEKFQGLMWQALETVYRVNMGGPTVTPLNDNPWADLGS</sequence>
<reference evidence="2" key="1">
    <citation type="journal article" date="2023" name="G3 (Bethesda)">
        <title>Genome assembly and association tests identify interacting loci associated with vigor, precocity, and sex in interspecific pistachio rootstocks.</title>
        <authorList>
            <person name="Palmer W."/>
            <person name="Jacygrad E."/>
            <person name="Sagayaradj S."/>
            <person name="Cavanaugh K."/>
            <person name="Han R."/>
            <person name="Bertier L."/>
            <person name="Beede B."/>
            <person name="Kafkas S."/>
            <person name="Golino D."/>
            <person name="Preece J."/>
            <person name="Michelmore R."/>
        </authorList>
    </citation>
    <scope>NUCLEOTIDE SEQUENCE [LARGE SCALE GENOMIC DNA]</scope>
</reference>
<proteinExistence type="predicted"/>
<comment type="caution">
    <text evidence="1">The sequence shown here is derived from an EMBL/GenBank/DDBJ whole genome shotgun (WGS) entry which is preliminary data.</text>
</comment>
<dbReference type="Proteomes" id="UP001163603">
    <property type="component" value="Chromosome 13"/>
</dbReference>
<evidence type="ECO:0000313" key="2">
    <source>
        <dbReference type="Proteomes" id="UP001163603"/>
    </source>
</evidence>
<evidence type="ECO:0000313" key="1">
    <source>
        <dbReference type="EMBL" id="KAJ0013960.1"/>
    </source>
</evidence>
<accession>A0ACC0X9Q5</accession>
<gene>
    <name evidence="1" type="ORF">Pint_20487</name>
</gene>
<keyword evidence="2" id="KW-1185">Reference proteome</keyword>
<protein>
    <submittedName>
        <fullName evidence="1">Uncharacterized protein</fullName>
    </submittedName>
</protein>
<organism evidence="1 2">
    <name type="scientific">Pistacia integerrima</name>
    <dbReference type="NCBI Taxonomy" id="434235"/>
    <lineage>
        <taxon>Eukaryota</taxon>
        <taxon>Viridiplantae</taxon>
        <taxon>Streptophyta</taxon>
        <taxon>Embryophyta</taxon>
        <taxon>Tracheophyta</taxon>
        <taxon>Spermatophyta</taxon>
        <taxon>Magnoliopsida</taxon>
        <taxon>eudicotyledons</taxon>
        <taxon>Gunneridae</taxon>
        <taxon>Pentapetalae</taxon>
        <taxon>rosids</taxon>
        <taxon>malvids</taxon>
        <taxon>Sapindales</taxon>
        <taxon>Anacardiaceae</taxon>
        <taxon>Pistacia</taxon>
    </lineage>
</organism>
<dbReference type="EMBL" id="CM047748">
    <property type="protein sequence ID" value="KAJ0013960.1"/>
    <property type="molecule type" value="Genomic_DNA"/>
</dbReference>